<sequence>QKQSQRNVFLSQLLKLNILLTFRSIAEPSGHWRRSVFRSPSVWLPSEISFSAYRLRRSASVDRQAVKSAVSRRSGCSSRFRVTSSVSC</sequence>
<feature type="non-terminal residue" evidence="1">
    <location>
        <position position="1"/>
    </location>
</feature>
<evidence type="ECO:0000313" key="2">
    <source>
        <dbReference type="Proteomes" id="UP001059596"/>
    </source>
</evidence>
<name>A0A9P9YE70_9MUSC</name>
<comment type="caution">
    <text evidence="1">The sequence shown here is derived from an EMBL/GenBank/DDBJ whole genome shotgun (WGS) entry which is preliminary data.</text>
</comment>
<gene>
    <name evidence="1" type="ORF">M5D96_011822</name>
</gene>
<protein>
    <submittedName>
        <fullName evidence="1">Uncharacterized protein</fullName>
    </submittedName>
</protein>
<accession>A0A9P9YE70</accession>
<keyword evidence="2" id="KW-1185">Reference proteome</keyword>
<evidence type="ECO:0000313" key="1">
    <source>
        <dbReference type="EMBL" id="KAI8035379.1"/>
    </source>
</evidence>
<dbReference type="AlphaFoldDB" id="A0A9P9YE70"/>
<organism evidence="1 2">
    <name type="scientific">Drosophila gunungcola</name>
    <name type="common">fruit fly</name>
    <dbReference type="NCBI Taxonomy" id="103775"/>
    <lineage>
        <taxon>Eukaryota</taxon>
        <taxon>Metazoa</taxon>
        <taxon>Ecdysozoa</taxon>
        <taxon>Arthropoda</taxon>
        <taxon>Hexapoda</taxon>
        <taxon>Insecta</taxon>
        <taxon>Pterygota</taxon>
        <taxon>Neoptera</taxon>
        <taxon>Endopterygota</taxon>
        <taxon>Diptera</taxon>
        <taxon>Brachycera</taxon>
        <taxon>Muscomorpha</taxon>
        <taxon>Ephydroidea</taxon>
        <taxon>Drosophilidae</taxon>
        <taxon>Drosophila</taxon>
        <taxon>Sophophora</taxon>
    </lineage>
</organism>
<dbReference type="Proteomes" id="UP001059596">
    <property type="component" value="Unassembled WGS sequence"/>
</dbReference>
<dbReference type="EMBL" id="JAMKOV010000038">
    <property type="protein sequence ID" value="KAI8035379.1"/>
    <property type="molecule type" value="Genomic_DNA"/>
</dbReference>
<reference evidence="1" key="1">
    <citation type="journal article" date="2023" name="Genome Biol. Evol.">
        <title>Long-read-based Genome Assembly of Drosophila gunungcola Reveals Fewer Chemosensory Genes in Flower-breeding Species.</title>
        <authorList>
            <person name="Negi A."/>
            <person name="Liao B.Y."/>
            <person name="Yeh S.D."/>
        </authorList>
    </citation>
    <scope>NUCLEOTIDE SEQUENCE</scope>
    <source>
        <strain evidence="1">Sukarami</strain>
    </source>
</reference>
<proteinExistence type="predicted"/>